<feature type="region of interest" description="Disordered" evidence="4">
    <location>
        <begin position="210"/>
        <end position="286"/>
    </location>
</feature>
<keyword evidence="1" id="KW-0805">Transcription regulation</keyword>
<feature type="compositionally biased region" description="Acidic residues" evidence="4">
    <location>
        <begin position="252"/>
        <end position="272"/>
    </location>
</feature>
<comment type="caution">
    <text evidence="6">The sequence shown here is derived from an EMBL/GenBank/DDBJ whole genome shotgun (WGS) entry which is preliminary data.</text>
</comment>
<feature type="domain" description="HTH araC/xylS-type" evidence="5">
    <location>
        <begin position="287"/>
        <end position="387"/>
    </location>
</feature>
<dbReference type="InterPro" id="IPR018060">
    <property type="entry name" value="HTH_AraC"/>
</dbReference>
<dbReference type="EMBL" id="JAFBBU010000001">
    <property type="protein sequence ID" value="MBM7473386.1"/>
    <property type="molecule type" value="Genomic_DNA"/>
</dbReference>
<evidence type="ECO:0000256" key="1">
    <source>
        <dbReference type="ARBA" id="ARBA00023015"/>
    </source>
</evidence>
<evidence type="ECO:0000256" key="4">
    <source>
        <dbReference type="SAM" id="MobiDB-lite"/>
    </source>
</evidence>
<feature type="region of interest" description="Disordered" evidence="4">
    <location>
        <begin position="59"/>
        <end position="83"/>
    </location>
</feature>
<keyword evidence="3" id="KW-0804">Transcription</keyword>
<dbReference type="Pfam" id="PF12833">
    <property type="entry name" value="HTH_18"/>
    <property type="match status" value="1"/>
</dbReference>
<feature type="compositionally biased region" description="Basic and acidic residues" evidence="4">
    <location>
        <begin position="273"/>
        <end position="286"/>
    </location>
</feature>
<reference evidence="6 7" key="1">
    <citation type="submission" date="2021-01" db="EMBL/GenBank/DDBJ databases">
        <title>Sequencing the genomes of 1000 actinobacteria strains.</title>
        <authorList>
            <person name="Klenk H.-P."/>
        </authorList>
    </citation>
    <scope>NUCLEOTIDE SEQUENCE [LARGE SCALE GENOMIC DNA]</scope>
    <source>
        <strain evidence="6 7">DSM 13057</strain>
    </source>
</reference>
<evidence type="ECO:0000313" key="6">
    <source>
        <dbReference type="EMBL" id="MBM7473386.1"/>
    </source>
</evidence>
<evidence type="ECO:0000313" key="7">
    <source>
        <dbReference type="Proteomes" id="UP000776164"/>
    </source>
</evidence>
<dbReference type="RefSeq" id="WP_205110808.1">
    <property type="nucleotide sequence ID" value="NZ_BAAAHT010000014.1"/>
</dbReference>
<evidence type="ECO:0000256" key="2">
    <source>
        <dbReference type="ARBA" id="ARBA00023125"/>
    </source>
</evidence>
<evidence type="ECO:0000259" key="5">
    <source>
        <dbReference type="PROSITE" id="PS01124"/>
    </source>
</evidence>
<sequence length="395" mass="42020">MISTQRHYAGARGASEMSSEAIVTARTPDSFHASVVSTLIGDLGLARIRTAACVAKNPAGEHRAGAQQAGQQQAGEHQAGQHQANPADRVHFVFVIAGALRCRQDGRDSITPALGATVLRSDTPWVGALSQGADLLIITIPSEQLPLNALGALPRSTASPIEPSVLADTIVGFALPFLEVSTESPRPTDAEQRMLLWLIDSLFMDSHSMDSHSIDSHSIDSHSSGREEKHPGLADTPLPLTPASPLSRPAEAEESGTAESDPAENDPAENDPAEAHPAESGDTELAGHTREVIRRNLGRPGLDAAFVAKQLGVSARSLYRHFELSQTGIAEQIRALRLDKIATQLREPGARPLFERLATDAGFSSVDVCSRAFKARFGVSLGEFWLAEHPTDTAA</sequence>
<dbReference type="PANTHER" id="PTHR46796">
    <property type="entry name" value="HTH-TYPE TRANSCRIPTIONAL ACTIVATOR RHAS-RELATED"/>
    <property type="match status" value="1"/>
</dbReference>
<dbReference type="Gene3D" id="1.10.10.60">
    <property type="entry name" value="Homeodomain-like"/>
    <property type="match status" value="1"/>
</dbReference>
<dbReference type="InterPro" id="IPR050204">
    <property type="entry name" value="AraC_XylS_family_regulators"/>
</dbReference>
<accession>A0ABS2LA95</accession>
<dbReference type="Proteomes" id="UP000776164">
    <property type="component" value="Unassembled WGS sequence"/>
</dbReference>
<feature type="compositionally biased region" description="Low complexity" evidence="4">
    <location>
        <begin position="233"/>
        <end position="247"/>
    </location>
</feature>
<dbReference type="PROSITE" id="PS01124">
    <property type="entry name" value="HTH_ARAC_FAMILY_2"/>
    <property type="match status" value="1"/>
</dbReference>
<dbReference type="InterPro" id="IPR035418">
    <property type="entry name" value="AraC-bd_2"/>
</dbReference>
<feature type="compositionally biased region" description="Basic and acidic residues" evidence="4">
    <location>
        <begin position="210"/>
        <end position="232"/>
    </location>
</feature>
<gene>
    <name evidence="6" type="ORF">JOE66_003020</name>
</gene>
<feature type="compositionally biased region" description="Low complexity" evidence="4">
    <location>
        <begin position="65"/>
        <end position="83"/>
    </location>
</feature>
<name>A0ABS2LA95_9MICO</name>
<dbReference type="Pfam" id="PF14525">
    <property type="entry name" value="AraC_binding_2"/>
    <property type="match status" value="1"/>
</dbReference>
<proteinExistence type="predicted"/>
<protein>
    <submittedName>
        <fullName evidence="6">AraC-like DNA-binding protein</fullName>
    </submittedName>
</protein>
<dbReference type="SMART" id="SM00342">
    <property type="entry name" value="HTH_ARAC"/>
    <property type="match status" value="1"/>
</dbReference>
<dbReference type="PANTHER" id="PTHR46796:SF6">
    <property type="entry name" value="ARAC SUBFAMILY"/>
    <property type="match status" value="1"/>
</dbReference>
<organism evidence="6 7">
    <name type="scientific">Subtercola frigoramans</name>
    <dbReference type="NCBI Taxonomy" id="120298"/>
    <lineage>
        <taxon>Bacteria</taxon>
        <taxon>Bacillati</taxon>
        <taxon>Actinomycetota</taxon>
        <taxon>Actinomycetes</taxon>
        <taxon>Micrococcales</taxon>
        <taxon>Microbacteriaceae</taxon>
        <taxon>Subtercola</taxon>
    </lineage>
</organism>
<keyword evidence="2" id="KW-0238">DNA-binding</keyword>
<keyword evidence="7" id="KW-1185">Reference proteome</keyword>
<evidence type="ECO:0000256" key="3">
    <source>
        <dbReference type="ARBA" id="ARBA00023163"/>
    </source>
</evidence>